<protein>
    <submittedName>
        <fullName evidence="1">Uncharacterized protein</fullName>
    </submittedName>
</protein>
<name>A0ABS5HXZ7_9RHOB</name>
<proteinExistence type="predicted"/>
<dbReference type="EMBL" id="JADMKU010000041">
    <property type="protein sequence ID" value="MBR9653572.1"/>
    <property type="molecule type" value="Genomic_DNA"/>
</dbReference>
<sequence length="170" mass="19661">MKFLVKNCLAHFAQQTGHPVKIDKNRLLKMGFSISRDETFIFKAQHVIKEGDYIFAKERFGPAIEIDRNRRKPDDVKYWTCNITTSDTVKTTDAYITNMTSLQVQKLIEKEAQRMGFKPFKGKRNKTIWTRNGVPMTFRVTFFTKSGQRQDGSSTPAGIYFQGAHPKYLP</sequence>
<dbReference type="Proteomes" id="UP001195941">
    <property type="component" value="Unassembled WGS sequence"/>
</dbReference>
<keyword evidence="2" id="KW-1185">Reference proteome</keyword>
<accession>A0ABS5HXZ7</accession>
<evidence type="ECO:0000313" key="2">
    <source>
        <dbReference type="Proteomes" id="UP001195941"/>
    </source>
</evidence>
<gene>
    <name evidence="1" type="ORF">IT775_20855</name>
</gene>
<reference evidence="1 2" key="1">
    <citation type="journal article" date="2021" name="Arch. Microbiol.">
        <title>Thalassobius aquimarinus sp. nov., isolated from the Sea of Japan seashore.</title>
        <authorList>
            <person name="Kurilenko V.V."/>
            <person name="Romanenko L.A."/>
            <person name="Chernysheva N.Y."/>
            <person name="Velansky P.V."/>
            <person name="Tekutyeva L.A."/>
            <person name="Isaeva M.P."/>
            <person name="Mikhailov V.V."/>
        </authorList>
    </citation>
    <scope>NUCLEOTIDE SEQUENCE [LARGE SCALE GENOMIC DNA]</scope>
    <source>
        <strain evidence="1 2">KMM 8518</strain>
    </source>
</reference>
<evidence type="ECO:0000313" key="1">
    <source>
        <dbReference type="EMBL" id="MBR9653572.1"/>
    </source>
</evidence>
<comment type="caution">
    <text evidence="1">The sequence shown here is derived from an EMBL/GenBank/DDBJ whole genome shotgun (WGS) entry which is preliminary data.</text>
</comment>
<organism evidence="1 2">
    <name type="scientific">Thalassovita aquimarina</name>
    <dbReference type="NCBI Taxonomy" id="2785917"/>
    <lineage>
        <taxon>Bacteria</taxon>
        <taxon>Pseudomonadati</taxon>
        <taxon>Pseudomonadota</taxon>
        <taxon>Alphaproteobacteria</taxon>
        <taxon>Rhodobacterales</taxon>
        <taxon>Roseobacteraceae</taxon>
        <taxon>Thalassovita</taxon>
    </lineage>
</organism>